<organism evidence="6 7">
    <name type="scientific">Sphaerisporangium album</name>
    <dbReference type="NCBI Taxonomy" id="509200"/>
    <lineage>
        <taxon>Bacteria</taxon>
        <taxon>Bacillati</taxon>
        <taxon>Actinomycetota</taxon>
        <taxon>Actinomycetes</taxon>
        <taxon>Streptosporangiales</taxon>
        <taxon>Streptosporangiaceae</taxon>
        <taxon>Sphaerisporangium</taxon>
    </lineage>
</organism>
<feature type="transmembrane region" description="Helical" evidence="5">
    <location>
        <begin position="151"/>
        <end position="173"/>
    </location>
</feature>
<evidence type="ECO:0000256" key="4">
    <source>
        <dbReference type="ARBA" id="ARBA00023136"/>
    </source>
</evidence>
<proteinExistence type="predicted"/>
<dbReference type="GO" id="GO:0012505">
    <property type="term" value="C:endomembrane system"/>
    <property type="evidence" value="ECO:0007669"/>
    <property type="project" value="UniProtKB-SubCell"/>
</dbReference>
<gene>
    <name evidence="6" type="ORF">DQ384_22565</name>
</gene>
<keyword evidence="2 5" id="KW-0812">Transmembrane</keyword>
<evidence type="ECO:0000256" key="2">
    <source>
        <dbReference type="ARBA" id="ARBA00022692"/>
    </source>
</evidence>
<comment type="caution">
    <text evidence="6">The sequence shown here is derived from an EMBL/GenBank/DDBJ whole genome shotgun (WGS) entry which is preliminary data.</text>
</comment>
<evidence type="ECO:0000313" key="7">
    <source>
        <dbReference type="Proteomes" id="UP000253094"/>
    </source>
</evidence>
<dbReference type="EMBL" id="QOIL01000013">
    <property type="protein sequence ID" value="RCG28542.1"/>
    <property type="molecule type" value="Genomic_DNA"/>
</dbReference>
<keyword evidence="7" id="KW-1185">Reference proteome</keyword>
<keyword evidence="4 5" id="KW-0472">Membrane</keyword>
<feature type="transmembrane region" description="Helical" evidence="5">
    <location>
        <begin position="179"/>
        <end position="201"/>
    </location>
</feature>
<comment type="subcellular location">
    <subcellularLocation>
        <location evidence="1">Endomembrane system</location>
        <topology evidence="1">Multi-pass membrane protein</topology>
    </subcellularLocation>
</comment>
<feature type="transmembrane region" description="Helical" evidence="5">
    <location>
        <begin position="213"/>
        <end position="234"/>
    </location>
</feature>
<dbReference type="RefSeq" id="WP_114030868.1">
    <property type="nucleotide sequence ID" value="NZ_QOIL01000013.1"/>
</dbReference>
<dbReference type="GO" id="GO:0005384">
    <property type="term" value="F:manganese ion transmembrane transporter activity"/>
    <property type="evidence" value="ECO:0007669"/>
    <property type="project" value="InterPro"/>
</dbReference>
<dbReference type="Proteomes" id="UP000253094">
    <property type="component" value="Unassembled WGS sequence"/>
</dbReference>
<protein>
    <recommendedName>
        <fullName evidence="8">VIT family protein</fullName>
    </recommendedName>
</protein>
<sequence>MTTTRAEVHHSHRDVTGGWLRPAVFGVMDGLVSNASLIAGVVGGGANNTAVTIAGLAGLAAGAFSMATGEYTSVRSQSEMTMAEIDVERREIARNPQAEEDELAQLYESRGLTPELAREVARQLHRQTDVAWRVHAREELGVDPDDLPSPWVAAGSSFLAFAIGALVPLLPFLLGFGSVLAAVLLTAAGLAATGAMVARLTGRSPLYGGARQLLLGSAAAAVTYGIGSLVGTAIT</sequence>
<dbReference type="AlphaFoldDB" id="A0A367FFE0"/>
<evidence type="ECO:0000256" key="1">
    <source>
        <dbReference type="ARBA" id="ARBA00004127"/>
    </source>
</evidence>
<name>A0A367FFE0_9ACTN</name>
<dbReference type="GO" id="GO:0030026">
    <property type="term" value="P:intracellular manganese ion homeostasis"/>
    <property type="evidence" value="ECO:0007669"/>
    <property type="project" value="InterPro"/>
</dbReference>
<evidence type="ECO:0000256" key="5">
    <source>
        <dbReference type="SAM" id="Phobius"/>
    </source>
</evidence>
<evidence type="ECO:0000256" key="3">
    <source>
        <dbReference type="ARBA" id="ARBA00022989"/>
    </source>
</evidence>
<reference evidence="6 7" key="1">
    <citation type="submission" date="2018-06" db="EMBL/GenBank/DDBJ databases">
        <title>Sphaerisporangium craniellae sp. nov., isolated from a marine sponge in the South China Sea.</title>
        <authorList>
            <person name="Li L."/>
        </authorList>
    </citation>
    <scope>NUCLEOTIDE SEQUENCE [LARGE SCALE GENOMIC DNA]</scope>
    <source>
        <strain evidence="6 7">CCTCC AA 208026</strain>
    </source>
</reference>
<dbReference type="PANTHER" id="PTHR31851">
    <property type="entry name" value="FE(2+)/MN(2+) TRANSPORTER PCL1"/>
    <property type="match status" value="1"/>
</dbReference>
<accession>A0A367FFE0</accession>
<dbReference type="Pfam" id="PF01988">
    <property type="entry name" value="VIT1"/>
    <property type="match status" value="1"/>
</dbReference>
<keyword evidence="3 5" id="KW-1133">Transmembrane helix</keyword>
<dbReference type="InterPro" id="IPR008217">
    <property type="entry name" value="Ccc1_fam"/>
</dbReference>
<dbReference type="OrthoDB" id="9789677at2"/>
<evidence type="ECO:0008006" key="8">
    <source>
        <dbReference type="Google" id="ProtNLM"/>
    </source>
</evidence>
<evidence type="ECO:0000313" key="6">
    <source>
        <dbReference type="EMBL" id="RCG28542.1"/>
    </source>
</evidence>